<evidence type="ECO:0000313" key="3">
    <source>
        <dbReference type="Proteomes" id="UP000054886"/>
    </source>
</evidence>
<proteinExistence type="predicted"/>
<dbReference type="CDD" id="cd00885">
    <property type="entry name" value="cinA"/>
    <property type="match status" value="1"/>
</dbReference>
<comment type="caution">
    <text evidence="2">The sequence shown here is derived from an EMBL/GenBank/DDBJ whole genome shotgun (WGS) entry which is preliminary data.</text>
</comment>
<feature type="domain" description="MoaB/Mog" evidence="1">
    <location>
        <begin position="7"/>
        <end position="176"/>
    </location>
</feature>
<dbReference type="VEuPathDB" id="FungiDB:B1J91_D03696g"/>
<organism evidence="2 3">
    <name type="scientific">Candida glabrata</name>
    <name type="common">Yeast</name>
    <name type="synonym">Torulopsis glabrata</name>
    <dbReference type="NCBI Taxonomy" id="5478"/>
    <lineage>
        <taxon>Eukaryota</taxon>
        <taxon>Fungi</taxon>
        <taxon>Dikarya</taxon>
        <taxon>Ascomycota</taxon>
        <taxon>Saccharomycotina</taxon>
        <taxon>Saccharomycetes</taxon>
        <taxon>Saccharomycetales</taxon>
        <taxon>Saccharomycetaceae</taxon>
        <taxon>Nakaseomyces</taxon>
    </lineage>
</organism>
<accession>A0A0W0CNV2</accession>
<dbReference type="VEuPathDB" id="FungiDB:GVI51_D03641"/>
<evidence type="ECO:0000313" key="2">
    <source>
        <dbReference type="EMBL" id="KTB01279.1"/>
    </source>
</evidence>
<dbReference type="GO" id="GO:0042726">
    <property type="term" value="P:flavin-containing compound metabolic process"/>
    <property type="evidence" value="ECO:0007669"/>
    <property type="project" value="EnsemblFungi"/>
</dbReference>
<dbReference type="Gene3D" id="3.40.980.10">
    <property type="entry name" value="MoaB/Mog-like domain"/>
    <property type="match status" value="1"/>
</dbReference>
<dbReference type="PANTHER" id="PTHR47675:SF1">
    <property type="entry name" value="MOLYBDOPTERIN BINDING DOMAIN PROTEIN (AFU_ORTHOLOGUE AFUA_5G11210)"/>
    <property type="match status" value="1"/>
</dbReference>
<dbReference type="GO" id="GO:0047884">
    <property type="term" value="F:FAD diphosphatase activity"/>
    <property type="evidence" value="ECO:0007669"/>
    <property type="project" value="EnsemblFungi"/>
</dbReference>
<dbReference type="InterPro" id="IPR001453">
    <property type="entry name" value="MoaB/Mog_dom"/>
</dbReference>
<dbReference type="VEuPathDB" id="FungiDB:CAGL0D03696g"/>
<dbReference type="VEuPathDB" id="FungiDB:GWK60_D03861"/>
<dbReference type="PANTHER" id="PTHR47675">
    <property type="entry name" value="MOLYBDOPTERIN BINDING DOMAIN PROTEIN (AFU_ORTHOLOGUE AFUA_5G11210)"/>
    <property type="match status" value="1"/>
</dbReference>
<reference evidence="2 3" key="1">
    <citation type="submission" date="2015-10" db="EMBL/GenBank/DDBJ databases">
        <title>Draft genomes sequences of Candida glabrata isolates 1A, 1B, 2A, 2B, 3A and 3B.</title>
        <authorList>
            <person name="Haavelsrud O.E."/>
            <person name="Gaustad P."/>
        </authorList>
    </citation>
    <scope>NUCLEOTIDE SEQUENCE [LARGE SCALE GENOMIC DNA]</scope>
    <source>
        <strain evidence="2">910700640</strain>
    </source>
</reference>
<dbReference type="Pfam" id="PF00994">
    <property type="entry name" value="MoCF_biosynth"/>
    <property type="match status" value="1"/>
</dbReference>
<dbReference type="AlphaFoldDB" id="A0A0W0CNV2"/>
<sequence length="275" mass="31555">MGKISAACVIIGDEILNGKVIDKNSSFFAKFCYDQGIQLNSIVTIGDDEDQIVRTIKELSKRYQFIVTTGGIGPTHDDITYESIAKCFNLQCKIDEETKKRMAMKSNPESRLDPESLKDYYRMATLPSGPDVKKYYVADDLWVPICSINQQVYIFPGIPQLFSRMLMEFLPTLECIYKLDDDKREYKRYFVKTKLSESELSRHLRNFQEEATVHSNEIKLGSYPHFGMGFNTVSILGEKKDDEYLRGLKDKIIGILNGEEISEEQESKFSNGNRI</sequence>
<gene>
    <name evidence="2" type="ORF">AO440_000769</name>
</gene>
<protein>
    <recommendedName>
        <fullName evidence="1">MoaB/Mog domain-containing protein</fullName>
    </recommendedName>
</protein>
<dbReference type="EMBL" id="LLZZ01000131">
    <property type="protein sequence ID" value="KTB01279.1"/>
    <property type="molecule type" value="Genomic_DNA"/>
</dbReference>
<dbReference type="SMART" id="SM00852">
    <property type="entry name" value="MoCF_biosynth"/>
    <property type="match status" value="1"/>
</dbReference>
<evidence type="ECO:0000259" key="1">
    <source>
        <dbReference type="SMART" id="SM00852"/>
    </source>
</evidence>
<dbReference type="InterPro" id="IPR036425">
    <property type="entry name" value="MoaB/Mog-like_dom_sf"/>
</dbReference>
<dbReference type="Proteomes" id="UP000054886">
    <property type="component" value="Unassembled WGS sequence"/>
</dbReference>
<dbReference type="SUPFAM" id="SSF53218">
    <property type="entry name" value="Molybdenum cofactor biosynthesis proteins"/>
    <property type="match status" value="1"/>
</dbReference>
<name>A0A0W0CNV2_CANGB</name>